<organism evidence="1 2">
    <name type="scientific">Mycena rosella</name>
    <name type="common">Pink bonnet</name>
    <name type="synonym">Agaricus rosellus</name>
    <dbReference type="NCBI Taxonomy" id="1033263"/>
    <lineage>
        <taxon>Eukaryota</taxon>
        <taxon>Fungi</taxon>
        <taxon>Dikarya</taxon>
        <taxon>Basidiomycota</taxon>
        <taxon>Agaricomycotina</taxon>
        <taxon>Agaricomycetes</taxon>
        <taxon>Agaricomycetidae</taxon>
        <taxon>Agaricales</taxon>
        <taxon>Marasmiineae</taxon>
        <taxon>Mycenaceae</taxon>
        <taxon>Mycena</taxon>
    </lineage>
</organism>
<sequence length="150" mass="16514">MQCFCASPTPNRRWANSVRRLGSAHLPRSAQLTRVRIRIGISLPFIAGAGAELDSLGRGRDTSRVHGPEKLVRYQEGNCVEGKLGFEWTHSRRGMDAIGDTANAACYSAVGNVHMREAVSFHLPRIVAIETVIELELGKRSTSQRDKITS</sequence>
<gene>
    <name evidence="1" type="ORF">B0H17DRAFT_1125173</name>
</gene>
<evidence type="ECO:0000313" key="1">
    <source>
        <dbReference type="EMBL" id="KAJ7707353.1"/>
    </source>
</evidence>
<keyword evidence="2" id="KW-1185">Reference proteome</keyword>
<name>A0AAD7GXF2_MYCRO</name>
<proteinExistence type="predicted"/>
<reference evidence="1" key="1">
    <citation type="submission" date="2023-03" db="EMBL/GenBank/DDBJ databases">
        <title>Massive genome expansion in bonnet fungi (Mycena s.s.) driven by repeated elements and novel gene families across ecological guilds.</title>
        <authorList>
            <consortium name="Lawrence Berkeley National Laboratory"/>
            <person name="Harder C.B."/>
            <person name="Miyauchi S."/>
            <person name="Viragh M."/>
            <person name="Kuo A."/>
            <person name="Thoen E."/>
            <person name="Andreopoulos B."/>
            <person name="Lu D."/>
            <person name="Skrede I."/>
            <person name="Drula E."/>
            <person name="Henrissat B."/>
            <person name="Morin E."/>
            <person name="Kohler A."/>
            <person name="Barry K."/>
            <person name="LaButti K."/>
            <person name="Morin E."/>
            <person name="Salamov A."/>
            <person name="Lipzen A."/>
            <person name="Mereny Z."/>
            <person name="Hegedus B."/>
            <person name="Baldrian P."/>
            <person name="Stursova M."/>
            <person name="Weitz H."/>
            <person name="Taylor A."/>
            <person name="Grigoriev I.V."/>
            <person name="Nagy L.G."/>
            <person name="Martin F."/>
            <person name="Kauserud H."/>
        </authorList>
    </citation>
    <scope>NUCLEOTIDE SEQUENCE</scope>
    <source>
        <strain evidence="1">CBHHK067</strain>
    </source>
</reference>
<accession>A0AAD7GXF2</accession>
<dbReference type="Proteomes" id="UP001221757">
    <property type="component" value="Unassembled WGS sequence"/>
</dbReference>
<evidence type="ECO:0000313" key="2">
    <source>
        <dbReference type="Proteomes" id="UP001221757"/>
    </source>
</evidence>
<dbReference type="AlphaFoldDB" id="A0AAD7GXF2"/>
<comment type="caution">
    <text evidence="1">The sequence shown here is derived from an EMBL/GenBank/DDBJ whole genome shotgun (WGS) entry which is preliminary data.</text>
</comment>
<protein>
    <submittedName>
        <fullName evidence="1">Uncharacterized protein</fullName>
    </submittedName>
</protein>
<dbReference type="EMBL" id="JARKIE010000005">
    <property type="protein sequence ID" value="KAJ7707353.1"/>
    <property type="molecule type" value="Genomic_DNA"/>
</dbReference>